<dbReference type="InterPro" id="IPR013087">
    <property type="entry name" value="Znf_C2H2_type"/>
</dbReference>
<gene>
    <name evidence="13" type="ORF">ECRASSUSDP1_LOCUS20185</name>
</gene>
<dbReference type="PROSITE" id="PS50157">
    <property type="entry name" value="ZINC_FINGER_C2H2_2"/>
    <property type="match status" value="2"/>
</dbReference>
<dbReference type="InterPro" id="IPR051565">
    <property type="entry name" value="Sal_C2H2-zinc-finger"/>
</dbReference>
<sequence length="249" mass="28045">MFNFKSYTKPSSNQCSPNFSGVQYEQMLTSVLALPVLPATRELEMPFSSQFMSLGFQTSGEPWLNGCSGLPYNYVLGDKTLNELSSKLNITNSSNVSEDTHHDSNTGSSDPSGQFEIKFTSEKSERIQSRSDILVGQDQNTKIKPSVALPEDCQIFKGATVVDMSEQEKEKKGLTGLSFKLLKILNAETQRKKTKFLCTYRSCRKVCANKWTFIDHSRHHTGEKPYECKICGKNFTQRGNLKQHMDTHS</sequence>
<evidence type="ECO:0000256" key="4">
    <source>
        <dbReference type="ARBA" id="ARBA00022771"/>
    </source>
</evidence>
<reference evidence="13" key="1">
    <citation type="submission" date="2023-07" db="EMBL/GenBank/DDBJ databases">
        <authorList>
            <consortium name="AG Swart"/>
            <person name="Singh M."/>
            <person name="Singh A."/>
            <person name="Seah K."/>
            <person name="Emmerich C."/>
        </authorList>
    </citation>
    <scope>NUCLEOTIDE SEQUENCE</scope>
    <source>
        <strain evidence="13">DP1</strain>
    </source>
</reference>
<dbReference type="GO" id="GO:0008270">
    <property type="term" value="F:zinc ion binding"/>
    <property type="evidence" value="ECO:0007669"/>
    <property type="project" value="UniProtKB-KW"/>
</dbReference>
<dbReference type="SUPFAM" id="SSF57667">
    <property type="entry name" value="beta-beta-alpha zinc fingers"/>
    <property type="match status" value="1"/>
</dbReference>
<evidence type="ECO:0000256" key="8">
    <source>
        <dbReference type="ARBA" id="ARBA00023242"/>
    </source>
</evidence>
<dbReference type="GO" id="GO:0005634">
    <property type="term" value="C:nucleus"/>
    <property type="evidence" value="ECO:0007669"/>
    <property type="project" value="UniProtKB-SubCell"/>
</dbReference>
<evidence type="ECO:0000259" key="12">
    <source>
        <dbReference type="PROSITE" id="PS50157"/>
    </source>
</evidence>
<dbReference type="PANTHER" id="PTHR23233:SF84">
    <property type="entry name" value="FI23031P1"/>
    <property type="match status" value="1"/>
</dbReference>
<keyword evidence="6" id="KW-0805">Transcription regulation</keyword>
<dbReference type="GO" id="GO:0000978">
    <property type="term" value="F:RNA polymerase II cis-regulatory region sequence-specific DNA binding"/>
    <property type="evidence" value="ECO:0007669"/>
    <property type="project" value="TreeGrafter"/>
</dbReference>
<name>A0AAD2D3I3_EUPCR</name>
<proteinExistence type="inferred from homology"/>
<evidence type="ECO:0000313" key="14">
    <source>
        <dbReference type="Proteomes" id="UP001295684"/>
    </source>
</evidence>
<keyword evidence="2" id="KW-0479">Metal-binding</keyword>
<keyword evidence="5" id="KW-0862">Zinc</keyword>
<evidence type="ECO:0000256" key="6">
    <source>
        <dbReference type="ARBA" id="ARBA00023015"/>
    </source>
</evidence>
<keyword evidence="3" id="KW-0677">Repeat</keyword>
<dbReference type="Proteomes" id="UP001295684">
    <property type="component" value="Unassembled WGS sequence"/>
</dbReference>
<dbReference type="EMBL" id="CAMPGE010020550">
    <property type="protein sequence ID" value="CAI2378785.1"/>
    <property type="molecule type" value="Genomic_DNA"/>
</dbReference>
<evidence type="ECO:0000256" key="5">
    <source>
        <dbReference type="ARBA" id="ARBA00022833"/>
    </source>
</evidence>
<evidence type="ECO:0000256" key="10">
    <source>
        <dbReference type="PROSITE-ProRule" id="PRU00042"/>
    </source>
</evidence>
<evidence type="ECO:0000256" key="1">
    <source>
        <dbReference type="ARBA" id="ARBA00004123"/>
    </source>
</evidence>
<feature type="domain" description="C2H2-type" evidence="12">
    <location>
        <begin position="226"/>
        <end position="249"/>
    </location>
</feature>
<dbReference type="PROSITE" id="PS00028">
    <property type="entry name" value="ZINC_FINGER_C2H2_1"/>
    <property type="match status" value="2"/>
</dbReference>
<organism evidence="13 14">
    <name type="scientific">Euplotes crassus</name>
    <dbReference type="NCBI Taxonomy" id="5936"/>
    <lineage>
        <taxon>Eukaryota</taxon>
        <taxon>Sar</taxon>
        <taxon>Alveolata</taxon>
        <taxon>Ciliophora</taxon>
        <taxon>Intramacronucleata</taxon>
        <taxon>Spirotrichea</taxon>
        <taxon>Hypotrichia</taxon>
        <taxon>Euplotida</taxon>
        <taxon>Euplotidae</taxon>
        <taxon>Moneuplotes</taxon>
    </lineage>
</organism>
<keyword evidence="14" id="KW-1185">Reference proteome</keyword>
<comment type="similarity">
    <text evidence="9">Belongs to the sal C2H2-type zinc-finger protein family.</text>
</comment>
<dbReference type="GO" id="GO:0000981">
    <property type="term" value="F:DNA-binding transcription factor activity, RNA polymerase II-specific"/>
    <property type="evidence" value="ECO:0007669"/>
    <property type="project" value="TreeGrafter"/>
</dbReference>
<keyword evidence="7" id="KW-0804">Transcription</keyword>
<feature type="domain" description="C2H2-type" evidence="12">
    <location>
        <begin position="196"/>
        <end position="225"/>
    </location>
</feature>
<evidence type="ECO:0000256" key="11">
    <source>
        <dbReference type="SAM" id="MobiDB-lite"/>
    </source>
</evidence>
<dbReference type="SMART" id="SM00355">
    <property type="entry name" value="ZnF_C2H2"/>
    <property type="match status" value="2"/>
</dbReference>
<evidence type="ECO:0000256" key="3">
    <source>
        <dbReference type="ARBA" id="ARBA00022737"/>
    </source>
</evidence>
<evidence type="ECO:0000313" key="13">
    <source>
        <dbReference type="EMBL" id="CAI2378785.1"/>
    </source>
</evidence>
<dbReference type="PANTHER" id="PTHR23233">
    <property type="entry name" value="SAL-LIKE PROTEIN"/>
    <property type="match status" value="1"/>
</dbReference>
<evidence type="ECO:0000256" key="9">
    <source>
        <dbReference type="ARBA" id="ARBA00038474"/>
    </source>
</evidence>
<evidence type="ECO:0000256" key="7">
    <source>
        <dbReference type="ARBA" id="ARBA00023163"/>
    </source>
</evidence>
<feature type="region of interest" description="Disordered" evidence="11">
    <location>
        <begin position="93"/>
        <end position="115"/>
    </location>
</feature>
<dbReference type="AlphaFoldDB" id="A0AAD2D3I3"/>
<dbReference type="Gene3D" id="3.30.160.60">
    <property type="entry name" value="Classic Zinc Finger"/>
    <property type="match status" value="2"/>
</dbReference>
<evidence type="ECO:0000256" key="2">
    <source>
        <dbReference type="ARBA" id="ARBA00022723"/>
    </source>
</evidence>
<comment type="subcellular location">
    <subcellularLocation>
        <location evidence="1">Nucleus</location>
    </subcellularLocation>
</comment>
<keyword evidence="8" id="KW-0539">Nucleus</keyword>
<protein>
    <recommendedName>
        <fullName evidence="12">C2H2-type domain-containing protein</fullName>
    </recommendedName>
</protein>
<keyword evidence="4 10" id="KW-0863">Zinc-finger</keyword>
<dbReference type="FunFam" id="3.30.160.60:FF:000130">
    <property type="entry name" value="Spalt-like transcription factor 4"/>
    <property type="match status" value="1"/>
</dbReference>
<dbReference type="InterPro" id="IPR036236">
    <property type="entry name" value="Znf_C2H2_sf"/>
</dbReference>
<comment type="caution">
    <text evidence="13">The sequence shown here is derived from an EMBL/GenBank/DDBJ whole genome shotgun (WGS) entry which is preliminary data.</text>
</comment>
<accession>A0AAD2D3I3</accession>
<dbReference type="Pfam" id="PF00096">
    <property type="entry name" value="zf-C2H2"/>
    <property type="match status" value="1"/>
</dbReference>